<name>A0A2R6AKH8_9ARCH</name>
<gene>
    <name evidence="1" type="ORF">B9Q02_00330</name>
</gene>
<dbReference type="Proteomes" id="UP000240569">
    <property type="component" value="Unassembled WGS sequence"/>
</dbReference>
<dbReference type="AlphaFoldDB" id="A0A2R6AKH8"/>
<protein>
    <submittedName>
        <fullName evidence="1">Uncharacterized protein</fullName>
    </submittedName>
</protein>
<organism evidence="1 2">
    <name type="scientific">Candidatus Marsarchaeota G1 archaeon BE_D</name>
    <dbReference type="NCBI Taxonomy" id="1978156"/>
    <lineage>
        <taxon>Archaea</taxon>
        <taxon>Candidatus Marsarchaeota</taxon>
        <taxon>Candidatus Marsarchaeota group 1</taxon>
    </lineage>
</organism>
<reference evidence="1 2" key="1">
    <citation type="submission" date="2017-04" db="EMBL/GenBank/DDBJ databases">
        <title>Novel microbial lineages endemic to geothermal iron-oxide mats fill important gaps in the evolutionary history of Archaea.</title>
        <authorList>
            <person name="Jay Z.J."/>
            <person name="Beam J.P."/>
            <person name="Dlakic M."/>
            <person name="Rusch D.B."/>
            <person name="Kozubal M.A."/>
            <person name="Inskeep W.P."/>
        </authorList>
    </citation>
    <scope>NUCLEOTIDE SEQUENCE [LARGE SCALE GENOMIC DNA]</scope>
    <source>
        <strain evidence="1">BE_D</strain>
    </source>
</reference>
<dbReference type="EMBL" id="NEXD01000001">
    <property type="protein sequence ID" value="PSN86890.1"/>
    <property type="molecule type" value="Genomic_DNA"/>
</dbReference>
<sequence length="285" mass="31967">MLNNELKDKILEYASLFTSITPKKELFQIIKEIINSQNLVLAYDPDSEIYAEVIAWPLITFGYSVTLTDFHTAQYYYAPYSSPSTHYIYFSSNPEHQFAVQLTSTLRVMGYNRLHLTSSSTKLEGVFSFAFGEGEQKILSGVKNLAIAFCNALFERTSNLRLKRVLNNLAIDKDSLTNYILNSVSSSKSLVNTIAASGPLFSIAKIASHINPDIKVVPLTSLFKMEVNDPVEIWTLDFDAEIVARLKFEKSKPELLNVIHFGFDPLSSPLIAVYAVALAKVFRKA</sequence>
<comment type="caution">
    <text evidence="1">The sequence shown here is derived from an EMBL/GenBank/DDBJ whole genome shotgun (WGS) entry which is preliminary data.</text>
</comment>
<evidence type="ECO:0000313" key="1">
    <source>
        <dbReference type="EMBL" id="PSN86890.1"/>
    </source>
</evidence>
<proteinExistence type="predicted"/>
<evidence type="ECO:0000313" key="2">
    <source>
        <dbReference type="Proteomes" id="UP000240569"/>
    </source>
</evidence>
<accession>A0A2R6AKH8</accession>